<dbReference type="EMBL" id="GBRH01257491">
    <property type="protein sequence ID" value="JAD40404.1"/>
    <property type="molecule type" value="Transcribed_RNA"/>
</dbReference>
<evidence type="ECO:0000313" key="2">
    <source>
        <dbReference type="EMBL" id="JAD40404.1"/>
    </source>
</evidence>
<keyword evidence="1" id="KW-0732">Signal</keyword>
<proteinExistence type="predicted"/>
<dbReference type="AlphaFoldDB" id="A0A0A8ZLW0"/>
<sequence length="70" mass="7970">MIILDFYSYLPLRLCCCCCCIPTCHSGVHFFLCCSAIEIGENKTSQHPDYIYLLSIRLERISAKDIGVVH</sequence>
<reference evidence="2" key="1">
    <citation type="submission" date="2014-09" db="EMBL/GenBank/DDBJ databases">
        <authorList>
            <person name="Magalhaes I.L.F."/>
            <person name="Oliveira U."/>
            <person name="Santos F.R."/>
            <person name="Vidigal T.H.D.A."/>
            <person name="Brescovit A.D."/>
            <person name="Santos A.J."/>
        </authorList>
    </citation>
    <scope>NUCLEOTIDE SEQUENCE</scope>
    <source>
        <tissue evidence="2">Shoot tissue taken approximately 20 cm above the soil surface</tissue>
    </source>
</reference>
<feature type="chain" id="PRO_5002060006" description="Secreted protein" evidence="1">
    <location>
        <begin position="27"/>
        <end position="70"/>
    </location>
</feature>
<reference evidence="2" key="2">
    <citation type="journal article" date="2015" name="Data Brief">
        <title>Shoot transcriptome of the giant reed, Arundo donax.</title>
        <authorList>
            <person name="Barrero R.A."/>
            <person name="Guerrero F.D."/>
            <person name="Moolhuijzen P."/>
            <person name="Goolsby J.A."/>
            <person name="Tidwell J."/>
            <person name="Bellgard S.E."/>
            <person name="Bellgard M.I."/>
        </authorList>
    </citation>
    <scope>NUCLEOTIDE SEQUENCE</scope>
    <source>
        <tissue evidence="2">Shoot tissue taken approximately 20 cm above the soil surface</tissue>
    </source>
</reference>
<evidence type="ECO:0000256" key="1">
    <source>
        <dbReference type="SAM" id="SignalP"/>
    </source>
</evidence>
<organism evidence="2">
    <name type="scientific">Arundo donax</name>
    <name type="common">Giant reed</name>
    <name type="synonym">Donax arundinaceus</name>
    <dbReference type="NCBI Taxonomy" id="35708"/>
    <lineage>
        <taxon>Eukaryota</taxon>
        <taxon>Viridiplantae</taxon>
        <taxon>Streptophyta</taxon>
        <taxon>Embryophyta</taxon>
        <taxon>Tracheophyta</taxon>
        <taxon>Spermatophyta</taxon>
        <taxon>Magnoliopsida</taxon>
        <taxon>Liliopsida</taxon>
        <taxon>Poales</taxon>
        <taxon>Poaceae</taxon>
        <taxon>PACMAD clade</taxon>
        <taxon>Arundinoideae</taxon>
        <taxon>Arundineae</taxon>
        <taxon>Arundo</taxon>
    </lineage>
</organism>
<feature type="signal peptide" evidence="1">
    <location>
        <begin position="1"/>
        <end position="26"/>
    </location>
</feature>
<name>A0A0A8ZLW0_ARUDO</name>
<protein>
    <recommendedName>
        <fullName evidence="3">Secreted protein</fullName>
    </recommendedName>
</protein>
<accession>A0A0A8ZLW0</accession>
<evidence type="ECO:0008006" key="3">
    <source>
        <dbReference type="Google" id="ProtNLM"/>
    </source>
</evidence>